<feature type="compositionally biased region" description="Basic and acidic residues" evidence="2">
    <location>
        <begin position="17"/>
        <end position="64"/>
    </location>
</feature>
<feature type="compositionally biased region" description="Basic and acidic residues" evidence="2">
    <location>
        <begin position="374"/>
        <end position="388"/>
    </location>
</feature>
<feature type="compositionally biased region" description="Polar residues" evidence="2">
    <location>
        <begin position="643"/>
        <end position="666"/>
    </location>
</feature>
<dbReference type="PANTHER" id="PTHR13087:SF0">
    <property type="entry name" value="NFKB ACTIVATING PROTEIN LIKE"/>
    <property type="match status" value="1"/>
</dbReference>
<dbReference type="Proteomes" id="UP000308199">
    <property type="component" value="Unassembled WGS sequence"/>
</dbReference>
<feature type="domain" description="NF-kappa-B-activating protein C-terminal" evidence="3">
    <location>
        <begin position="382"/>
        <end position="456"/>
    </location>
</feature>
<dbReference type="InterPro" id="IPR008978">
    <property type="entry name" value="HSP20-like_chaperone"/>
</dbReference>
<accession>A0A4S4LFQ2</accession>
<reference evidence="4 5" key="1">
    <citation type="submission" date="2019-02" db="EMBL/GenBank/DDBJ databases">
        <title>Genome sequencing of the rare red list fungi Phellinidium pouzarii.</title>
        <authorList>
            <person name="Buettner E."/>
            <person name="Kellner H."/>
        </authorList>
    </citation>
    <scope>NUCLEOTIDE SEQUENCE [LARGE SCALE GENOMIC DNA]</scope>
    <source>
        <strain evidence="4 5">DSM 108285</strain>
    </source>
</reference>
<feature type="compositionally biased region" description="Basic and acidic residues" evidence="2">
    <location>
        <begin position="73"/>
        <end position="109"/>
    </location>
</feature>
<dbReference type="InterPro" id="IPR040466">
    <property type="entry name" value="NKAP"/>
</dbReference>
<dbReference type="Pfam" id="PF06047">
    <property type="entry name" value="Nkap_C"/>
    <property type="match status" value="1"/>
</dbReference>
<feature type="compositionally biased region" description="Basic residues" evidence="2">
    <location>
        <begin position="481"/>
        <end position="495"/>
    </location>
</feature>
<evidence type="ECO:0000256" key="1">
    <source>
        <dbReference type="ARBA" id="ARBA00009313"/>
    </source>
</evidence>
<feature type="compositionally biased region" description="Basic residues" evidence="2">
    <location>
        <begin position="193"/>
        <end position="204"/>
    </location>
</feature>
<dbReference type="GO" id="GO:0005634">
    <property type="term" value="C:nucleus"/>
    <property type="evidence" value="ECO:0007669"/>
    <property type="project" value="TreeGrafter"/>
</dbReference>
<feature type="compositionally biased region" description="Polar residues" evidence="2">
    <location>
        <begin position="464"/>
        <end position="478"/>
    </location>
</feature>
<protein>
    <recommendedName>
        <fullName evidence="3">NF-kappa-B-activating protein C-terminal domain-containing protein</fullName>
    </recommendedName>
</protein>
<dbReference type="EMBL" id="SGPK01000034">
    <property type="protein sequence ID" value="THH10517.1"/>
    <property type="molecule type" value="Genomic_DNA"/>
</dbReference>
<organism evidence="4 5">
    <name type="scientific">Phellinidium pouzarii</name>
    <dbReference type="NCBI Taxonomy" id="167371"/>
    <lineage>
        <taxon>Eukaryota</taxon>
        <taxon>Fungi</taxon>
        <taxon>Dikarya</taxon>
        <taxon>Basidiomycota</taxon>
        <taxon>Agaricomycotina</taxon>
        <taxon>Agaricomycetes</taxon>
        <taxon>Hymenochaetales</taxon>
        <taxon>Hymenochaetaceae</taxon>
        <taxon>Phellinidium</taxon>
    </lineage>
</organism>
<dbReference type="Gene3D" id="2.60.40.790">
    <property type="match status" value="1"/>
</dbReference>
<evidence type="ECO:0000259" key="3">
    <source>
        <dbReference type="Pfam" id="PF06047"/>
    </source>
</evidence>
<dbReference type="InterPro" id="IPR009269">
    <property type="entry name" value="NKAP_C"/>
</dbReference>
<feature type="region of interest" description="Disordered" evidence="2">
    <location>
        <begin position="448"/>
        <end position="679"/>
    </location>
</feature>
<feature type="compositionally biased region" description="Low complexity" evidence="2">
    <location>
        <begin position="667"/>
        <end position="679"/>
    </location>
</feature>
<feature type="compositionally biased region" description="Basic and acidic residues" evidence="2">
    <location>
        <begin position="244"/>
        <end position="256"/>
    </location>
</feature>
<evidence type="ECO:0000256" key="2">
    <source>
        <dbReference type="SAM" id="MobiDB-lite"/>
    </source>
</evidence>
<gene>
    <name evidence="4" type="ORF">EW145_g1271</name>
</gene>
<feature type="compositionally biased region" description="Polar residues" evidence="2">
    <location>
        <begin position="591"/>
        <end position="603"/>
    </location>
</feature>
<dbReference type="GO" id="GO:0010468">
    <property type="term" value="P:regulation of gene expression"/>
    <property type="evidence" value="ECO:0007669"/>
    <property type="project" value="TreeGrafter"/>
</dbReference>
<comment type="similarity">
    <text evidence="1">Belongs to the NKAP family.</text>
</comment>
<feature type="region of interest" description="Disordered" evidence="2">
    <location>
        <begin position="1"/>
        <end position="388"/>
    </location>
</feature>
<dbReference type="OrthoDB" id="273141at2759"/>
<feature type="compositionally biased region" description="Low complexity" evidence="2">
    <location>
        <begin position="606"/>
        <end position="637"/>
    </location>
</feature>
<dbReference type="PANTHER" id="PTHR13087">
    <property type="entry name" value="NF-KAPPA B ACTIVATING PROTEIN"/>
    <property type="match status" value="1"/>
</dbReference>
<sequence>MASVHPSRLGLVPQDAPSHRDSVRDRDLNKDWRDYDRDARRRDERDEGKDTYGYRRHDSDERGRGRSRSRSGGRADKELEKDRDRDREKDERSRRRSPDYSAYRREEPPHTAVSIITAADAGSSAPWKAPENMYPPRGEGRGRGGYNAGGGGYNAGGGDEYFNARRKERESNQYSIWPRSPERSSLKVSPTRNSKHKRSSKRRRSLSDSEDVQERRRKERKKKRKDKTGGRDKGQEKHKKRQSRERSYGARSEDERRHRRSRAHSRRSDEDSDDEDNGGSRSRREGKKARSRHSSRPETPPGSHDGADDDAWVEKTPEASIAVAEHPQIPALGAQVMRSVTNAGKKDKSIEMDGDSDGEEVGPQPAASTTNTSKKVDEREYDARIPRRGEIGLTPDEIATFEAVGYVMSGSRHRRMNAVRMRKENQVISAEEKRGILKLQKEEKERREAILRDEFPDFPLLVSGSPTGLESESNNTPRQVRPAHLHRQSSCTKRHASFDTPSEVPLPAEPAGEAPSRLGCLSPSSRDSSASSLPDGGAQPLSPNHAPRDFARAGGVSDNPMTYAADAQDYNEDVSLSKGKGKGKRRGRDYQLQSDNTSNTSDGIYSPSPLNLPLPSHLPFCALPSDPSPPQQSSSLPRVVEQIPSNSDADSHPTTMDSASPETTLQRRASSSPPSTSLSALFESADRHGTSVVAAAAASAASGSNSSLSSSATPLTRPFAADYSYITVCTPTDAEYRLIVRLPGYSRDCIMLSTRQRRILNIAADSWEAGGGHFERRISFGYDADLTHVRAEFDGEHLRVLIPRKVIWFGNQQIATRRIIKSVFISPGRCFSCHTIRNVFTGMSFQHVEFISPFVFAFRLRLSASNPSA</sequence>
<dbReference type="CDD" id="cd06464">
    <property type="entry name" value="ACD_sHsps-like"/>
    <property type="match status" value="1"/>
</dbReference>
<name>A0A4S4LFQ2_9AGAM</name>
<evidence type="ECO:0000313" key="5">
    <source>
        <dbReference type="Proteomes" id="UP000308199"/>
    </source>
</evidence>
<feature type="compositionally biased region" description="Basic and acidic residues" evidence="2">
    <location>
        <begin position="162"/>
        <end position="171"/>
    </location>
</feature>
<comment type="caution">
    <text evidence="4">The sequence shown here is derived from an EMBL/GenBank/DDBJ whole genome shotgun (WGS) entry which is preliminary data.</text>
</comment>
<feature type="compositionally biased region" description="Gly residues" evidence="2">
    <location>
        <begin position="143"/>
        <end position="159"/>
    </location>
</feature>
<keyword evidence="5" id="KW-1185">Reference proteome</keyword>
<evidence type="ECO:0000313" key="4">
    <source>
        <dbReference type="EMBL" id="THH10517.1"/>
    </source>
</evidence>
<proteinExistence type="inferred from homology"/>
<feature type="compositionally biased region" description="Basic residues" evidence="2">
    <location>
        <begin position="215"/>
        <end position="226"/>
    </location>
</feature>
<dbReference type="AlphaFoldDB" id="A0A4S4LFQ2"/>
<feature type="compositionally biased region" description="Basic residues" evidence="2">
    <location>
        <begin position="284"/>
        <end position="294"/>
    </location>
</feature>
<feature type="compositionally biased region" description="Low complexity" evidence="2">
    <location>
        <begin position="521"/>
        <end position="535"/>
    </location>
</feature>
<dbReference type="SUPFAM" id="SSF49764">
    <property type="entry name" value="HSP20-like chaperones"/>
    <property type="match status" value="1"/>
</dbReference>
<dbReference type="GO" id="GO:0003682">
    <property type="term" value="F:chromatin binding"/>
    <property type="evidence" value="ECO:0007669"/>
    <property type="project" value="InterPro"/>
</dbReference>